<dbReference type="InterPro" id="IPR008978">
    <property type="entry name" value="HSP20-like_chaperone"/>
</dbReference>
<keyword evidence="7" id="KW-1185">Reference proteome</keyword>
<evidence type="ECO:0000256" key="3">
    <source>
        <dbReference type="RuleBase" id="RU003616"/>
    </source>
</evidence>
<sequence length="245" mass="27276">MAFFAPAFTTDNLSPFFRLLNNLDGPSFEASPAAFIASPSCRRQSRLPTFQPKFDVRETADTYELHGELAGLSKKDVHIEFTDPQTLVVRGRVERSYSSKPADASKPVEAPQETKAVEEAKPAEQESAAPASPKFHKATVEDSQDKDDAFSVTSMSSTHTAPHGEQTETQNEAQKQVQQQQQTPAPEKKTEAKYWVQERSVGEFSRTFSFPRLVRQDDVHASLENGILTVVVPKARMEPRRVVVV</sequence>
<feature type="compositionally biased region" description="Low complexity" evidence="4">
    <location>
        <begin position="168"/>
        <end position="185"/>
    </location>
</feature>
<organism evidence="6 7">
    <name type="scientific">Thielaviopsis punctulata</name>
    <dbReference type="NCBI Taxonomy" id="72032"/>
    <lineage>
        <taxon>Eukaryota</taxon>
        <taxon>Fungi</taxon>
        <taxon>Dikarya</taxon>
        <taxon>Ascomycota</taxon>
        <taxon>Pezizomycotina</taxon>
        <taxon>Sordariomycetes</taxon>
        <taxon>Hypocreomycetidae</taxon>
        <taxon>Microascales</taxon>
        <taxon>Ceratocystidaceae</taxon>
        <taxon>Thielaviopsis</taxon>
    </lineage>
</organism>
<name>A0A0F4ZDS1_9PEZI</name>
<evidence type="ECO:0000259" key="5">
    <source>
        <dbReference type="PROSITE" id="PS01031"/>
    </source>
</evidence>
<gene>
    <name evidence="6" type="ORF">TD95_000189</name>
</gene>
<keyword evidence="1" id="KW-0346">Stress response</keyword>
<evidence type="ECO:0000256" key="2">
    <source>
        <dbReference type="PROSITE-ProRule" id="PRU00285"/>
    </source>
</evidence>
<feature type="region of interest" description="Disordered" evidence="4">
    <location>
        <begin position="92"/>
        <end position="193"/>
    </location>
</feature>
<accession>A0A0F4ZDS1</accession>
<evidence type="ECO:0000313" key="7">
    <source>
        <dbReference type="Proteomes" id="UP000033483"/>
    </source>
</evidence>
<dbReference type="AlphaFoldDB" id="A0A0F4ZDS1"/>
<dbReference type="CDD" id="cd06464">
    <property type="entry name" value="ACD_sHsps-like"/>
    <property type="match status" value="1"/>
</dbReference>
<dbReference type="Proteomes" id="UP000033483">
    <property type="component" value="Unassembled WGS sequence"/>
</dbReference>
<dbReference type="Pfam" id="PF00011">
    <property type="entry name" value="HSP20"/>
    <property type="match status" value="1"/>
</dbReference>
<comment type="caution">
    <text evidence="6">The sequence shown here is derived from an EMBL/GenBank/DDBJ whole genome shotgun (WGS) entry which is preliminary data.</text>
</comment>
<proteinExistence type="inferred from homology"/>
<dbReference type="EMBL" id="LAEV01001332">
    <property type="protein sequence ID" value="KKA28385.1"/>
    <property type="molecule type" value="Genomic_DNA"/>
</dbReference>
<evidence type="ECO:0000313" key="6">
    <source>
        <dbReference type="EMBL" id="KKA28385.1"/>
    </source>
</evidence>
<evidence type="ECO:0000256" key="1">
    <source>
        <dbReference type="ARBA" id="ARBA00023016"/>
    </source>
</evidence>
<comment type="similarity">
    <text evidence="2 3">Belongs to the small heat shock protein (HSP20) family.</text>
</comment>
<dbReference type="Gene3D" id="2.60.40.790">
    <property type="match status" value="1"/>
</dbReference>
<protein>
    <recommendedName>
        <fullName evidence="5">SHSP domain-containing protein</fullName>
    </recommendedName>
</protein>
<feature type="domain" description="SHSP" evidence="5">
    <location>
        <begin position="45"/>
        <end position="245"/>
    </location>
</feature>
<evidence type="ECO:0000256" key="4">
    <source>
        <dbReference type="SAM" id="MobiDB-lite"/>
    </source>
</evidence>
<dbReference type="PROSITE" id="PS01031">
    <property type="entry name" value="SHSP"/>
    <property type="match status" value="1"/>
</dbReference>
<feature type="compositionally biased region" description="Basic and acidic residues" evidence="4">
    <location>
        <begin position="115"/>
        <end position="124"/>
    </location>
</feature>
<dbReference type="OrthoDB" id="1431247at2759"/>
<feature type="compositionally biased region" description="Polar residues" evidence="4">
    <location>
        <begin position="151"/>
        <end position="160"/>
    </location>
</feature>
<reference evidence="6 7" key="1">
    <citation type="submission" date="2015-03" db="EMBL/GenBank/DDBJ databases">
        <authorList>
            <person name="Radwan O."/>
            <person name="Al-Naeli F.A."/>
            <person name="Rendon G.A."/>
            <person name="Fields C."/>
        </authorList>
    </citation>
    <scope>NUCLEOTIDE SEQUENCE [LARGE SCALE GENOMIC DNA]</scope>
    <source>
        <strain evidence="6">CR-DP1</strain>
    </source>
</reference>
<dbReference type="InterPro" id="IPR002068">
    <property type="entry name" value="A-crystallin/Hsp20_dom"/>
</dbReference>
<dbReference type="SUPFAM" id="SSF49764">
    <property type="entry name" value="HSP20-like chaperones"/>
    <property type="match status" value="1"/>
</dbReference>
<dbReference type="PANTHER" id="PTHR11527">
    <property type="entry name" value="HEAT-SHOCK PROTEIN 20 FAMILY MEMBER"/>
    <property type="match status" value="1"/>
</dbReference>
<dbReference type="InterPro" id="IPR031107">
    <property type="entry name" value="Small_HSP"/>
</dbReference>